<dbReference type="InterPro" id="IPR015943">
    <property type="entry name" value="WD40/YVTN_repeat-like_dom_sf"/>
</dbReference>
<evidence type="ECO:0000256" key="1">
    <source>
        <dbReference type="SAM" id="SignalP"/>
    </source>
</evidence>
<dbReference type="Pfam" id="PF13360">
    <property type="entry name" value="PQQ_2"/>
    <property type="match status" value="2"/>
</dbReference>
<proteinExistence type="predicted"/>
<keyword evidence="4" id="KW-1185">Reference proteome</keyword>
<dbReference type="InterPro" id="IPR011047">
    <property type="entry name" value="Quinoprotein_ADH-like_sf"/>
</dbReference>
<dbReference type="EMBL" id="JACHIA010000002">
    <property type="protein sequence ID" value="MBB6069267.1"/>
    <property type="molecule type" value="Genomic_DNA"/>
</dbReference>
<dbReference type="InterPro" id="IPR018391">
    <property type="entry name" value="PQQ_b-propeller_rpt"/>
</dbReference>
<feature type="chain" id="PRO_5033009510" evidence="1">
    <location>
        <begin position="28"/>
        <end position="383"/>
    </location>
</feature>
<dbReference type="SMART" id="SM00564">
    <property type="entry name" value="PQQ"/>
    <property type="match status" value="6"/>
</dbReference>
<evidence type="ECO:0000313" key="4">
    <source>
        <dbReference type="Proteomes" id="UP000582837"/>
    </source>
</evidence>
<accession>A0A841GKZ3</accession>
<dbReference type="Gene3D" id="2.130.10.10">
    <property type="entry name" value="YVTN repeat-like/Quinoprotein amine dehydrogenase"/>
    <property type="match status" value="1"/>
</dbReference>
<keyword evidence="1" id="KW-0732">Signal</keyword>
<comment type="caution">
    <text evidence="3">The sequence shown here is derived from an EMBL/GenBank/DDBJ whole genome shotgun (WGS) entry which is preliminary data.</text>
</comment>
<dbReference type="PANTHER" id="PTHR34512:SF30">
    <property type="entry name" value="OUTER MEMBRANE PROTEIN ASSEMBLY FACTOR BAMB"/>
    <property type="match status" value="1"/>
</dbReference>
<feature type="signal peptide" evidence="1">
    <location>
        <begin position="1"/>
        <end position="27"/>
    </location>
</feature>
<organism evidence="3 4">
    <name type="scientific">Longimicrobium terrae</name>
    <dbReference type="NCBI Taxonomy" id="1639882"/>
    <lineage>
        <taxon>Bacteria</taxon>
        <taxon>Pseudomonadati</taxon>
        <taxon>Gemmatimonadota</taxon>
        <taxon>Longimicrobiia</taxon>
        <taxon>Longimicrobiales</taxon>
        <taxon>Longimicrobiaceae</taxon>
        <taxon>Longimicrobium</taxon>
    </lineage>
</organism>
<name>A0A841GKZ3_9BACT</name>
<feature type="domain" description="Pyrrolo-quinoline quinone repeat" evidence="2">
    <location>
        <begin position="203"/>
        <end position="380"/>
    </location>
</feature>
<evidence type="ECO:0000313" key="3">
    <source>
        <dbReference type="EMBL" id="MBB6069267.1"/>
    </source>
</evidence>
<dbReference type="AlphaFoldDB" id="A0A841GKZ3"/>
<dbReference type="SUPFAM" id="SSF50998">
    <property type="entry name" value="Quinoprotein alcohol dehydrogenase-like"/>
    <property type="match status" value="1"/>
</dbReference>
<sequence length="383" mass="41632">MKRYILPRCFRPPWTLLVLAINAVACAPDGTTAPAEPRDKIEVVWRTPITASGSGREDLAIDDHAFYTLVNGVTAYDLNSGALLWNVPESRHRALNLVVSSGRLFVSSTDVQAIDARTGTALWRTAVDSLARTETTADDRAVYVGTDTRRVVALDVSTGRPLWSAEVLADGAYRESVIGIVAHGDTVYAAIIQELNQSGGAKRGWMVALDRNTGRVLWRYVNERLNEPHDVGGHAVAGRMLLMNDLNGGAMIGLDRFTGQEVWRKTGPRDRRGAWDSFKVVDGVGYVASNDTHLYSVDPESGRTIWQTGIDASASSSAVCGDKVFADAFGLHMVRRSDGHVLATLFLDENGSVGSSYVISRLQARGNRVYFVGNDAVYAVTCK</sequence>
<protein>
    <submittedName>
        <fullName evidence="3">Outer membrane protein assembly factor BamB</fullName>
    </submittedName>
</protein>
<dbReference type="Proteomes" id="UP000582837">
    <property type="component" value="Unassembled WGS sequence"/>
</dbReference>
<feature type="domain" description="Pyrrolo-quinoline quinone repeat" evidence="2">
    <location>
        <begin position="73"/>
        <end position="190"/>
    </location>
</feature>
<evidence type="ECO:0000259" key="2">
    <source>
        <dbReference type="Pfam" id="PF13360"/>
    </source>
</evidence>
<dbReference type="PANTHER" id="PTHR34512">
    <property type="entry name" value="CELL SURFACE PROTEIN"/>
    <property type="match status" value="1"/>
</dbReference>
<gene>
    <name evidence="3" type="ORF">HNQ61_000882</name>
</gene>
<reference evidence="3 4" key="1">
    <citation type="submission" date="2020-08" db="EMBL/GenBank/DDBJ databases">
        <title>Genomic Encyclopedia of Type Strains, Phase IV (KMG-IV): sequencing the most valuable type-strain genomes for metagenomic binning, comparative biology and taxonomic classification.</title>
        <authorList>
            <person name="Goeker M."/>
        </authorList>
    </citation>
    <scope>NUCLEOTIDE SEQUENCE [LARGE SCALE GENOMIC DNA]</scope>
    <source>
        <strain evidence="3 4">DSM 29007</strain>
    </source>
</reference>
<dbReference type="InterPro" id="IPR002372">
    <property type="entry name" value="PQQ_rpt_dom"/>
</dbReference>
<dbReference type="RefSeq" id="WP_170037953.1">
    <property type="nucleotide sequence ID" value="NZ_JABDTL010000002.1"/>
</dbReference>